<evidence type="ECO:0000256" key="5">
    <source>
        <dbReference type="ARBA" id="ARBA00023136"/>
    </source>
</evidence>
<evidence type="ECO:0000256" key="2">
    <source>
        <dbReference type="ARBA" id="ARBA00022475"/>
    </source>
</evidence>
<reference evidence="9" key="1">
    <citation type="journal article" date="2019" name="Int. J. Syst. Evol. Microbiol.">
        <title>The Global Catalogue of Microorganisms (GCM) 10K type strain sequencing project: providing services to taxonomists for standard genome sequencing and annotation.</title>
        <authorList>
            <consortium name="The Broad Institute Genomics Platform"/>
            <consortium name="The Broad Institute Genome Sequencing Center for Infectious Disease"/>
            <person name="Wu L."/>
            <person name="Ma J."/>
        </authorList>
    </citation>
    <scope>NUCLEOTIDE SEQUENCE [LARGE SCALE GENOMIC DNA]</scope>
    <source>
        <strain evidence="9">CCUG 59858</strain>
    </source>
</reference>
<keyword evidence="4 6" id="KW-1133">Transmembrane helix</keyword>
<keyword evidence="3 6" id="KW-0812">Transmembrane</keyword>
<sequence>MKQLSKSGKRLYRSRTDRMIAGVCGGLATYFEMDPSWVRILFILFLLLGGCAILVYLIMWLVVPKEPLSEIK</sequence>
<evidence type="ECO:0000313" key="9">
    <source>
        <dbReference type="Proteomes" id="UP001595758"/>
    </source>
</evidence>
<keyword evidence="5 6" id="KW-0472">Membrane</keyword>
<comment type="caution">
    <text evidence="8">The sequence shown here is derived from an EMBL/GenBank/DDBJ whole genome shotgun (WGS) entry which is preliminary data.</text>
</comment>
<dbReference type="RefSeq" id="WP_382341140.1">
    <property type="nucleotide sequence ID" value="NZ_JBHSAB010000003.1"/>
</dbReference>
<name>A0ABV8CDA5_9GAMM</name>
<keyword evidence="9" id="KW-1185">Reference proteome</keyword>
<dbReference type="InterPro" id="IPR052027">
    <property type="entry name" value="PspC"/>
</dbReference>
<evidence type="ECO:0000313" key="8">
    <source>
        <dbReference type="EMBL" id="MFC3908129.1"/>
    </source>
</evidence>
<feature type="transmembrane region" description="Helical" evidence="6">
    <location>
        <begin position="37"/>
        <end position="63"/>
    </location>
</feature>
<comment type="subcellular location">
    <subcellularLocation>
        <location evidence="1">Cell membrane</location>
        <topology evidence="1">Single-pass membrane protein</topology>
    </subcellularLocation>
</comment>
<gene>
    <name evidence="8" type="ORF">ACFORL_03425</name>
</gene>
<proteinExistence type="predicted"/>
<dbReference type="Proteomes" id="UP001595758">
    <property type="component" value="Unassembled WGS sequence"/>
</dbReference>
<evidence type="ECO:0000256" key="6">
    <source>
        <dbReference type="SAM" id="Phobius"/>
    </source>
</evidence>
<accession>A0ABV8CDA5</accession>
<keyword evidence="2" id="KW-1003">Cell membrane</keyword>
<evidence type="ECO:0000256" key="4">
    <source>
        <dbReference type="ARBA" id="ARBA00022989"/>
    </source>
</evidence>
<dbReference type="InterPro" id="IPR007168">
    <property type="entry name" value="Phageshock_PspC_N"/>
</dbReference>
<evidence type="ECO:0000256" key="1">
    <source>
        <dbReference type="ARBA" id="ARBA00004162"/>
    </source>
</evidence>
<dbReference type="EMBL" id="JBHSAB010000003">
    <property type="protein sequence ID" value="MFC3908129.1"/>
    <property type="molecule type" value="Genomic_DNA"/>
</dbReference>
<dbReference type="PANTHER" id="PTHR33885:SF3">
    <property type="entry name" value="PHAGE SHOCK PROTEIN C"/>
    <property type="match status" value="1"/>
</dbReference>
<evidence type="ECO:0000259" key="7">
    <source>
        <dbReference type="Pfam" id="PF04024"/>
    </source>
</evidence>
<protein>
    <submittedName>
        <fullName evidence="8">PspC domain-containing protein</fullName>
    </submittedName>
</protein>
<organism evidence="8 9">
    <name type="scientific">Legionella dresdenensis</name>
    <dbReference type="NCBI Taxonomy" id="450200"/>
    <lineage>
        <taxon>Bacteria</taxon>
        <taxon>Pseudomonadati</taxon>
        <taxon>Pseudomonadota</taxon>
        <taxon>Gammaproteobacteria</taxon>
        <taxon>Legionellales</taxon>
        <taxon>Legionellaceae</taxon>
        <taxon>Legionella</taxon>
    </lineage>
</organism>
<dbReference type="Pfam" id="PF04024">
    <property type="entry name" value="PspC"/>
    <property type="match status" value="1"/>
</dbReference>
<evidence type="ECO:0000256" key="3">
    <source>
        <dbReference type="ARBA" id="ARBA00022692"/>
    </source>
</evidence>
<feature type="domain" description="Phage shock protein PspC N-terminal" evidence="7">
    <location>
        <begin position="9"/>
        <end position="66"/>
    </location>
</feature>
<dbReference type="PANTHER" id="PTHR33885">
    <property type="entry name" value="PHAGE SHOCK PROTEIN C"/>
    <property type="match status" value="1"/>
</dbReference>